<keyword evidence="8" id="KW-0506">mRNA capping</keyword>
<dbReference type="SUPFAM" id="SSF55154">
    <property type="entry name" value="CYTH-like phosphatases"/>
    <property type="match status" value="1"/>
</dbReference>
<evidence type="ECO:0000256" key="4">
    <source>
        <dbReference type="ARBA" id="ARBA00022664"/>
    </source>
</evidence>
<dbReference type="EMBL" id="ML977339">
    <property type="protein sequence ID" value="KAF2110128.1"/>
    <property type="molecule type" value="Genomic_DNA"/>
</dbReference>
<evidence type="ECO:0000256" key="9">
    <source>
        <dbReference type="SAM" id="MobiDB-lite"/>
    </source>
</evidence>
<name>A0A6A5YVL0_9PLEO</name>
<gene>
    <name evidence="11" type="ORF">BDV96DRAFT_221522</name>
</gene>
<comment type="subcellular location">
    <subcellularLocation>
        <location evidence="2 8">Nucleus</location>
    </subcellularLocation>
</comment>
<dbReference type="InterPro" id="IPR040343">
    <property type="entry name" value="Cet1/Ctl1"/>
</dbReference>
<dbReference type="InterPro" id="IPR004206">
    <property type="entry name" value="mRNA_triPase_Cet1"/>
</dbReference>
<evidence type="ECO:0000256" key="2">
    <source>
        <dbReference type="ARBA" id="ARBA00004123"/>
    </source>
</evidence>
<keyword evidence="6 8" id="KW-0539">Nucleus</keyword>
<keyword evidence="5 8" id="KW-0378">Hydrolase</keyword>
<proteinExistence type="inferred from homology"/>
<dbReference type="Proteomes" id="UP000799770">
    <property type="component" value="Unassembled WGS sequence"/>
</dbReference>
<dbReference type="PANTHER" id="PTHR28118">
    <property type="entry name" value="POLYNUCLEOTIDE 5'-TRIPHOSPHATASE-RELATED"/>
    <property type="match status" value="1"/>
</dbReference>
<dbReference type="GO" id="GO:0031533">
    <property type="term" value="C:mRNA capping enzyme complex"/>
    <property type="evidence" value="ECO:0007669"/>
    <property type="project" value="UniProtKB-UniRule"/>
</dbReference>
<dbReference type="GO" id="GO:0140818">
    <property type="term" value="F:mRNA 5'-triphosphate monophosphatase activity"/>
    <property type="evidence" value="ECO:0007669"/>
    <property type="project" value="UniProtKB-EC"/>
</dbReference>
<feature type="compositionally biased region" description="Pro residues" evidence="9">
    <location>
        <begin position="88"/>
        <end position="117"/>
    </location>
</feature>
<comment type="subunit">
    <text evidence="8">Heterodimer. The mRNA-capping enzyme is composed of two separate chains alpha and beta, respectively a mRNA guanylyltransferase and an mRNA 5'-triphosphate monophosphatase.</text>
</comment>
<feature type="domain" description="mRNA triphosphatase Cet1-like" evidence="10">
    <location>
        <begin position="146"/>
        <end position="380"/>
    </location>
</feature>
<evidence type="ECO:0000313" key="12">
    <source>
        <dbReference type="Proteomes" id="UP000799770"/>
    </source>
</evidence>
<evidence type="ECO:0000256" key="6">
    <source>
        <dbReference type="ARBA" id="ARBA00023242"/>
    </source>
</evidence>
<sequence length="424" mass="48062">MDIAALVNPAPDAGPRRSLSNPHTSIPPSPATSAAKLPTPPLTNHKALPMDRKRKRHDSKPIWAVREDEEYEGLTLEQWRPKRRQLSLPPPPTPQIQHQPPPPPPPPPQSHPHPPPNGQTNGAAPPAARQLQGFERPVTDDPRVYDEISRKVCDFLWNNIVLNDAVRAVAREAPNTQIEIEARWGQLINHNESRRLVGIHETECVVNTHGLDGVSFQSTMNLEQHKKMNVFLNTHVRKSREGSGRPPIEYKHIKEIDKLYDLDQQGFQQLHPLVQRIIAETKVTQKIRVTTDATTHEHLRAIIKLRIANLEISSPQTEWDYRIGINLETQYPGPIANLVAKQDEPRLKDRMSYSWLGAYQIDLTQVLQGNRKNHELELELDAGKVLDEASKIERKQDSNFEEVVAGMMNNLRVLSREITSPVGQ</sequence>
<evidence type="ECO:0000256" key="8">
    <source>
        <dbReference type="RuleBase" id="RU367053"/>
    </source>
</evidence>
<comment type="similarity">
    <text evidence="3 8">Belongs to the fungal TPase family.</text>
</comment>
<comment type="catalytic activity">
    <reaction evidence="7">
        <text>a 5'-end triphospho-ribonucleoside in mRNA + H2O = a 5'-end diphospho-ribonucleoside in mRNA + phosphate + H(+)</text>
        <dbReference type="Rhea" id="RHEA:67004"/>
        <dbReference type="Rhea" id="RHEA-COMP:17164"/>
        <dbReference type="Rhea" id="RHEA-COMP:17165"/>
        <dbReference type="ChEBI" id="CHEBI:15377"/>
        <dbReference type="ChEBI" id="CHEBI:15378"/>
        <dbReference type="ChEBI" id="CHEBI:43474"/>
        <dbReference type="ChEBI" id="CHEBI:167616"/>
        <dbReference type="ChEBI" id="CHEBI:167618"/>
        <dbReference type="EC" id="3.6.1.74"/>
    </reaction>
    <physiologicalReaction direction="left-to-right" evidence="7">
        <dbReference type="Rhea" id="RHEA:67005"/>
    </physiologicalReaction>
</comment>
<evidence type="ECO:0000256" key="5">
    <source>
        <dbReference type="ARBA" id="ARBA00022801"/>
    </source>
</evidence>
<dbReference type="OrthoDB" id="272147at2759"/>
<dbReference type="GO" id="GO:0004651">
    <property type="term" value="F:polynucleotide 5'-phosphatase activity"/>
    <property type="evidence" value="ECO:0007669"/>
    <property type="project" value="UniProtKB-UniRule"/>
</dbReference>
<keyword evidence="12" id="KW-1185">Reference proteome</keyword>
<dbReference type="CDD" id="cd07470">
    <property type="entry name" value="CYTH-like_mRNA_RTPase"/>
    <property type="match status" value="1"/>
</dbReference>
<evidence type="ECO:0000256" key="7">
    <source>
        <dbReference type="ARBA" id="ARBA00047740"/>
    </source>
</evidence>
<dbReference type="InterPro" id="IPR037009">
    <property type="entry name" value="mRNA_triPase_Cet1_sf"/>
</dbReference>
<organism evidence="11 12">
    <name type="scientific">Lophiotrema nucula</name>
    <dbReference type="NCBI Taxonomy" id="690887"/>
    <lineage>
        <taxon>Eukaryota</taxon>
        <taxon>Fungi</taxon>
        <taxon>Dikarya</taxon>
        <taxon>Ascomycota</taxon>
        <taxon>Pezizomycotina</taxon>
        <taxon>Dothideomycetes</taxon>
        <taxon>Pleosporomycetidae</taxon>
        <taxon>Pleosporales</taxon>
        <taxon>Lophiotremataceae</taxon>
        <taxon>Lophiotrema</taxon>
    </lineage>
</organism>
<evidence type="ECO:0000313" key="11">
    <source>
        <dbReference type="EMBL" id="KAF2110128.1"/>
    </source>
</evidence>
<evidence type="ECO:0000259" key="10">
    <source>
        <dbReference type="Pfam" id="PF02940"/>
    </source>
</evidence>
<evidence type="ECO:0000256" key="3">
    <source>
        <dbReference type="ARBA" id="ARBA00006345"/>
    </source>
</evidence>
<protein>
    <recommendedName>
        <fullName evidence="8">mRNA-capping enzyme subunit beta</fullName>
        <ecNumber evidence="8">3.6.1.74</ecNumber>
    </recommendedName>
    <alternativeName>
        <fullName evidence="8">mRNA 5'-phosphatase</fullName>
    </alternativeName>
    <alternativeName>
        <fullName evidence="8">mRNA 5'-triphosphate monophosphatase</fullName>
    </alternativeName>
</protein>
<feature type="region of interest" description="Disordered" evidence="9">
    <location>
        <begin position="1"/>
        <end position="128"/>
    </location>
</feature>
<dbReference type="EC" id="3.6.1.74" evidence="8"/>
<dbReference type="InterPro" id="IPR033469">
    <property type="entry name" value="CYTH-like_dom_sf"/>
</dbReference>
<dbReference type="PANTHER" id="PTHR28118:SF1">
    <property type="entry name" value="POLYNUCLEOTIDE 5'-TRIPHOSPHATASE CTL1-RELATED"/>
    <property type="match status" value="1"/>
</dbReference>
<accession>A0A6A5YVL0</accession>
<comment type="function">
    <text evidence="8">First step of mRNA capping. Converts the 5'-triphosphate end of a nascent mRNA chain into a diphosphate end.</text>
</comment>
<dbReference type="AlphaFoldDB" id="A0A6A5YVL0"/>
<dbReference type="Pfam" id="PF02940">
    <property type="entry name" value="mRNA_triPase"/>
    <property type="match status" value="1"/>
</dbReference>
<dbReference type="GO" id="GO:0006370">
    <property type="term" value="P:7-methylguanosine mRNA capping"/>
    <property type="evidence" value="ECO:0007669"/>
    <property type="project" value="UniProtKB-UniRule"/>
</dbReference>
<keyword evidence="4 8" id="KW-0507">mRNA processing</keyword>
<comment type="cofactor">
    <cofactor evidence="1 8">
        <name>Mg(2+)</name>
        <dbReference type="ChEBI" id="CHEBI:18420"/>
    </cofactor>
</comment>
<reference evidence="11" key="1">
    <citation type="journal article" date="2020" name="Stud. Mycol.">
        <title>101 Dothideomycetes genomes: a test case for predicting lifestyles and emergence of pathogens.</title>
        <authorList>
            <person name="Haridas S."/>
            <person name="Albert R."/>
            <person name="Binder M."/>
            <person name="Bloem J."/>
            <person name="Labutti K."/>
            <person name="Salamov A."/>
            <person name="Andreopoulos B."/>
            <person name="Baker S."/>
            <person name="Barry K."/>
            <person name="Bills G."/>
            <person name="Bluhm B."/>
            <person name="Cannon C."/>
            <person name="Castanera R."/>
            <person name="Culley D."/>
            <person name="Daum C."/>
            <person name="Ezra D."/>
            <person name="Gonzalez J."/>
            <person name="Henrissat B."/>
            <person name="Kuo A."/>
            <person name="Liang C."/>
            <person name="Lipzen A."/>
            <person name="Lutzoni F."/>
            <person name="Magnuson J."/>
            <person name="Mondo S."/>
            <person name="Nolan M."/>
            <person name="Ohm R."/>
            <person name="Pangilinan J."/>
            <person name="Park H.-J."/>
            <person name="Ramirez L."/>
            <person name="Alfaro M."/>
            <person name="Sun H."/>
            <person name="Tritt A."/>
            <person name="Yoshinaga Y."/>
            <person name="Zwiers L.-H."/>
            <person name="Turgeon B."/>
            <person name="Goodwin S."/>
            <person name="Spatafora J."/>
            <person name="Crous P."/>
            <person name="Grigoriev I."/>
        </authorList>
    </citation>
    <scope>NUCLEOTIDE SEQUENCE</scope>
    <source>
        <strain evidence="11">CBS 627.86</strain>
    </source>
</reference>
<dbReference type="Gene3D" id="3.20.100.10">
    <property type="entry name" value="mRNA triphosphatase Cet1-like"/>
    <property type="match status" value="1"/>
</dbReference>
<evidence type="ECO:0000256" key="1">
    <source>
        <dbReference type="ARBA" id="ARBA00001946"/>
    </source>
</evidence>